<keyword evidence="4" id="KW-0735">Signal-anchor</keyword>
<comment type="subcellular location">
    <subcellularLocation>
        <location evidence="1">Golgi apparatus membrane</location>
        <topology evidence="1">Single-pass type II membrane protein</topology>
    </subcellularLocation>
</comment>
<organism evidence="8 9">
    <name type="scientific">Cannabis sativa</name>
    <name type="common">Hemp</name>
    <name type="synonym">Marijuana</name>
    <dbReference type="NCBI Taxonomy" id="3483"/>
    <lineage>
        <taxon>Eukaryota</taxon>
        <taxon>Viridiplantae</taxon>
        <taxon>Streptophyta</taxon>
        <taxon>Embryophyta</taxon>
        <taxon>Tracheophyta</taxon>
        <taxon>Spermatophyta</taxon>
        <taxon>Magnoliopsida</taxon>
        <taxon>eudicotyledons</taxon>
        <taxon>Gunneridae</taxon>
        <taxon>Pentapetalae</taxon>
        <taxon>rosids</taxon>
        <taxon>fabids</taxon>
        <taxon>Rosales</taxon>
        <taxon>Cannabaceae</taxon>
        <taxon>Cannabis</taxon>
    </lineage>
</organism>
<feature type="transmembrane region" description="Helical" evidence="6">
    <location>
        <begin position="1505"/>
        <end position="1528"/>
    </location>
</feature>
<comment type="similarity">
    <text evidence="2">Belongs to the glycosyltransferase 47 family.</text>
</comment>
<evidence type="ECO:0000313" key="9">
    <source>
        <dbReference type="Proteomes" id="UP000583929"/>
    </source>
</evidence>
<gene>
    <name evidence="8" type="ORF">G4B88_029696</name>
</gene>
<protein>
    <recommendedName>
        <fullName evidence="7">Exostosin GT47 domain-containing protein</fullName>
    </recommendedName>
</protein>
<reference evidence="8 9" key="1">
    <citation type="journal article" date="2020" name="bioRxiv">
        <title>Sequence and annotation of 42 cannabis genomes reveals extensive copy number variation in cannabinoid synthesis and pathogen resistance genes.</title>
        <authorList>
            <person name="Mckernan K.J."/>
            <person name="Helbert Y."/>
            <person name="Kane L.T."/>
            <person name="Ebling H."/>
            <person name="Zhang L."/>
            <person name="Liu B."/>
            <person name="Eaton Z."/>
            <person name="Mclaughlin S."/>
            <person name="Kingan S."/>
            <person name="Baybayan P."/>
            <person name="Concepcion G."/>
            <person name="Jordan M."/>
            <person name="Riva A."/>
            <person name="Barbazuk W."/>
            <person name="Harkins T."/>
        </authorList>
    </citation>
    <scope>NUCLEOTIDE SEQUENCE [LARGE SCALE GENOMIC DNA]</scope>
    <source>
        <strain evidence="9">cv. Jamaican Lion 4</strain>
        <tissue evidence="8">Leaf</tissue>
    </source>
</reference>
<dbReference type="GO" id="GO:0000139">
    <property type="term" value="C:Golgi membrane"/>
    <property type="evidence" value="ECO:0007669"/>
    <property type="project" value="UniProtKB-SubCell"/>
</dbReference>
<evidence type="ECO:0000256" key="6">
    <source>
        <dbReference type="SAM" id="Phobius"/>
    </source>
</evidence>
<keyword evidence="3" id="KW-0808">Transferase</keyword>
<dbReference type="SUPFAM" id="SSF53474">
    <property type="entry name" value="alpha/beta-Hydrolases"/>
    <property type="match status" value="1"/>
</dbReference>
<keyword evidence="6" id="KW-1133">Transmembrane helix</keyword>
<evidence type="ECO:0000256" key="4">
    <source>
        <dbReference type="ARBA" id="ARBA00022968"/>
    </source>
</evidence>
<evidence type="ECO:0000313" key="8">
    <source>
        <dbReference type="EMBL" id="KAF4350801.1"/>
    </source>
</evidence>
<feature type="domain" description="Exostosin GT47" evidence="7">
    <location>
        <begin position="1031"/>
        <end position="1311"/>
    </location>
</feature>
<evidence type="ECO:0000256" key="1">
    <source>
        <dbReference type="ARBA" id="ARBA00004323"/>
    </source>
</evidence>
<keyword evidence="9" id="KW-1185">Reference proteome</keyword>
<dbReference type="Pfam" id="PF03016">
    <property type="entry name" value="Exostosin_GT47"/>
    <property type="match status" value="2"/>
</dbReference>
<dbReference type="GO" id="GO:0016757">
    <property type="term" value="F:glycosyltransferase activity"/>
    <property type="evidence" value="ECO:0007669"/>
    <property type="project" value="UniProtKB-KW"/>
</dbReference>
<feature type="transmembrane region" description="Helical" evidence="6">
    <location>
        <begin position="67"/>
        <end position="89"/>
    </location>
</feature>
<evidence type="ECO:0000259" key="7">
    <source>
        <dbReference type="Pfam" id="PF03016"/>
    </source>
</evidence>
<keyword evidence="5" id="KW-0333">Golgi apparatus</keyword>
<dbReference type="InterPro" id="IPR029058">
    <property type="entry name" value="AB_hydrolase_fold"/>
</dbReference>
<evidence type="ECO:0000256" key="3">
    <source>
        <dbReference type="ARBA" id="ARBA00022676"/>
    </source>
</evidence>
<proteinExistence type="inferred from homology"/>
<dbReference type="PANTHER" id="PTHR11062:SF210">
    <property type="entry name" value="EXOSTOSIN FAMILY PROTEIN"/>
    <property type="match status" value="1"/>
</dbReference>
<accession>A0A7J6DXJ6</accession>
<keyword evidence="6" id="KW-0472">Membrane</keyword>
<dbReference type="Proteomes" id="UP000583929">
    <property type="component" value="Unassembled WGS sequence"/>
</dbReference>
<dbReference type="EMBL" id="JAATIQ010000584">
    <property type="protein sequence ID" value="KAF4350801.1"/>
    <property type="molecule type" value="Genomic_DNA"/>
</dbReference>
<feature type="non-terminal residue" evidence="8">
    <location>
        <position position="1"/>
    </location>
</feature>
<dbReference type="PANTHER" id="PTHR11062">
    <property type="entry name" value="EXOSTOSIN HEPARAN SULFATE GLYCOSYLTRANSFERASE -RELATED"/>
    <property type="match status" value="1"/>
</dbReference>
<feature type="transmembrane region" description="Helical" evidence="6">
    <location>
        <begin position="666"/>
        <end position="685"/>
    </location>
</feature>
<evidence type="ECO:0000256" key="2">
    <source>
        <dbReference type="ARBA" id="ARBA00010271"/>
    </source>
</evidence>
<name>A0A7J6DXJ6_CANSA</name>
<dbReference type="Gene3D" id="3.40.50.1820">
    <property type="entry name" value="alpha/beta hydrolase"/>
    <property type="match status" value="1"/>
</dbReference>
<comment type="caution">
    <text evidence="8">The sequence shown here is derived from an EMBL/GenBank/DDBJ whole genome shotgun (WGS) entry which is preliminary data.</text>
</comment>
<dbReference type="InterPro" id="IPR040911">
    <property type="entry name" value="Exostosin_GT47"/>
</dbReference>
<sequence>PLGVCVVPSGEAKLRRRAMVVRIEKRVRVRVRGRRENGELLATLQNIMIVDISVVTQMKIRAEMRRLICIVGLLVSLMVVSQCWTFPFGKTLYFLSANMGSTPMLIANAADGLSNLESAKIYAVEVVAGNDSSPSNLDNKFRYENGVDNEDYYELESDGLGNLSKMSISEKGVKGFGMESDSSRYNGFNQVSMKNESYEKEAAPTIGSRTTFSEARNQVATVFRGSIRDLDMKRESDIRETELRITTDSENMANSSLFMPKRWANNPTTLSQMNSLLLQSTLSFHSMRSRWSSVRDRELQSAKLEIENAPTIRNNPELSAYVFRNVSKFKRSYELMERLLKVYIYKEGEKPGFHQPYLRGIYASEGWFLKLMERSKKFVVRDAKKAHLFYLPFSSKMLRITFSEQKSGGKKDLEKYLTSYVSLISRKYRFWNRTGGADHFLVACHDWAPYITEKCMKNCIRALCNANVGKDFKIGKDSSLPVTYIRSGEAPLKDVGGKPASERSILAFFAGGMHGYLRPILLHYWQNKEPDMKVFGPMPRDIEGKTLYREYMKSSKYCICARGYEVHTPRIIEAIFYECVPVIISDNYFPPFFEVLNWEAFSVFVQEKDVHNLRNILLSIPNEKYKAMQLGVKMVQKHFFWHKTPVKGILLRSAGCLNSNTSTFTILPNLFVSFFGFLTLISWNLHNTTKKQVQCWVIMGYQFQFGKLGRKRAHRWIFVVVLVAVTHLLFQSFLFPYGNALRSLFPETEFPINVKYNVLSTAVRSSSSSKSVMVRNPLTVYAGGELGFDTKEKENDIDNKEISFGIDGTSYNVLDRFVDNSLPFKDSRDSNVVSTALVSIKNEESDPVMDDDASRDQLEFSVEQIKEQDTEISKDNVVVDGITLVQKTIDGGSDTPFKHSTLVSSASASNNMTYLTTSTFSENPSLASASNQSDHQILKNNSAIVSVPRRKKMRCDMPPKSITTFQEMNLIIVKHRAKSRSMRPRWSSVRDRDIMALKPQIEHAPTTNDQELYAPLFRNVSMFKKSYELMERTLRVYVYKDGEKPIFHQPILKGLYASEGWFMKLMEGNRRFVVKDPRRAHLFYMPFSSRMLEHTLYVRNSHNRTNLRQYLKEYTEKISAKYPYFNRTGGADHFLVACHDWAPYETRHHMERCMKALCNADVTAGFKIGRDVSLPETYVRSARNPLRDLGGKPPSQRHILAFYAGSLHGYLRPNLLKYWKDKDPDMKIFGRMPLGVASKMDYIQLMKSSKYCLCPKGYEVNSPRVVEAIFYECVPVIISDNFVPPFFDVLNWEAFSVVLAEKDIPRLKDILLAIPKDKYLEMQFAVRKAQKHFLWHAKPMKYDLFHMTLHSIWPFNRLSFKFLFLFAEDLMGDVHVSNEIYEIPSAAHDNAVNNTDVTEFNLSIDDIFTSLWTLTSCIGEQLMQFIEDLVLRDLNRCLENLVYYSPEQDSLDLRNICETFSKGSSSSSKPCYDCTLPRLRGRRAQEPREEFTVNTSSDIVEIIDYYAGSLIIFQGLLIFPIFGLQFVWRLALDSCRCSLSYIRCAELRIRSILSRIRKTLRGSSDDIGWLQQTPGMPSVTDGTARFLELLAEIRCHFHNNLILINSSFKFIICLFSNHGPLYFVGTKRFFSKMGLACHIAKIHSEASVEHNAWELKQYIEELYWGSGKPVMLLGHSKGGVDAAAALSIYWSDLKDKVAGLALVQSPYGGTPIASDTLREGQIADKETRRIMELLICKLIKGDIRALEDLTYEKRKEFIMKYKLPEQVPLISFHTEASTAPGVLATMTQIAHAELPWLPLLKFDNEESDSFLRAGRQVPVVMPISAAMALCALHLQLRYGEKSDGLVTRRDAEVPGSVVVKPDRKLDHAWMVYSSSKKNPMEPDACEMCEALLTLLVEIGKKKQEEIGQTSWSLEVRSLSVAYFYRVVGDVGSGLEGIPHRFKYASKNLAKWIMNTFKRTKKEIKKKNVEFSKFEDFNTEESWKMHQKVEKELNVIVEKDDKYWTSRFKPS</sequence>
<keyword evidence="3" id="KW-0328">Glycosyltransferase</keyword>
<feature type="transmembrane region" description="Helical" evidence="6">
    <location>
        <begin position="716"/>
        <end position="737"/>
    </location>
</feature>
<feature type="domain" description="Exostosin GT47" evidence="7">
    <location>
        <begin position="337"/>
        <end position="618"/>
    </location>
</feature>
<evidence type="ECO:0000256" key="5">
    <source>
        <dbReference type="ARBA" id="ARBA00023034"/>
    </source>
</evidence>
<dbReference type="InterPro" id="IPR004263">
    <property type="entry name" value="Exostosin"/>
</dbReference>
<keyword evidence="6" id="KW-0812">Transmembrane</keyword>